<dbReference type="Pfam" id="PF05737">
    <property type="entry name" value="Collagen_bind"/>
    <property type="match status" value="1"/>
</dbReference>
<keyword evidence="5" id="KW-0572">Peptidoglycan-anchor</keyword>
<keyword evidence="3" id="KW-0964">Secreted</keyword>
<name>A0ABQ6VB68_9MICO</name>
<dbReference type="NCBIfam" id="TIGR01167">
    <property type="entry name" value="LPXTG_anchor"/>
    <property type="match status" value="1"/>
</dbReference>
<feature type="domain" description="DUF5979" evidence="9">
    <location>
        <begin position="347"/>
        <end position="444"/>
    </location>
</feature>
<keyword evidence="7" id="KW-0812">Transmembrane</keyword>
<dbReference type="InterPro" id="IPR046022">
    <property type="entry name" value="DUF5979"/>
</dbReference>
<evidence type="ECO:0000256" key="1">
    <source>
        <dbReference type="ARBA" id="ARBA00004191"/>
    </source>
</evidence>
<dbReference type="Gene3D" id="2.60.40.740">
    <property type="match status" value="1"/>
</dbReference>
<feature type="domain" description="Collagen binding" evidence="8">
    <location>
        <begin position="190"/>
        <end position="317"/>
    </location>
</feature>
<evidence type="ECO:0000256" key="4">
    <source>
        <dbReference type="ARBA" id="ARBA00022729"/>
    </source>
</evidence>
<dbReference type="InterPro" id="IPR006311">
    <property type="entry name" value="TAT_signal"/>
</dbReference>
<comment type="caution">
    <text evidence="10">The sequence shown here is derived from an EMBL/GenBank/DDBJ whole genome shotgun (WGS) entry which is preliminary data.</text>
</comment>
<evidence type="ECO:0000259" key="8">
    <source>
        <dbReference type="Pfam" id="PF05737"/>
    </source>
</evidence>
<dbReference type="EMBL" id="WAAO01000001">
    <property type="protein sequence ID" value="KAB1867625.1"/>
    <property type="molecule type" value="Genomic_DNA"/>
</dbReference>
<evidence type="ECO:0000256" key="7">
    <source>
        <dbReference type="SAM" id="Phobius"/>
    </source>
</evidence>
<dbReference type="Pfam" id="PF19407">
    <property type="entry name" value="DUF5979"/>
    <property type="match status" value="2"/>
</dbReference>
<evidence type="ECO:0000259" key="9">
    <source>
        <dbReference type="Pfam" id="PF19407"/>
    </source>
</evidence>
<accession>A0ABQ6VB68</accession>
<evidence type="ECO:0000256" key="2">
    <source>
        <dbReference type="ARBA" id="ARBA00022512"/>
    </source>
</evidence>
<proteinExistence type="predicted"/>
<comment type="subcellular location">
    <subcellularLocation>
        <location evidence="1">Secreted</location>
        <location evidence="1">Cell wall</location>
    </subcellularLocation>
</comment>
<keyword evidence="4" id="KW-0732">Signal</keyword>
<evidence type="ECO:0000256" key="3">
    <source>
        <dbReference type="ARBA" id="ARBA00022525"/>
    </source>
</evidence>
<feature type="compositionally biased region" description="Basic residues" evidence="6">
    <location>
        <begin position="9"/>
        <end position="20"/>
    </location>
</feature>
<dbReference type="PROSITE" id="PS51318">
    <property type="entry name" value="TAT"/>
    <property type="match status" value="1"/>
</dbReference>
<keyword evidence="2" id="KW-0134">Cell wall</keyword>
<keyword evidence="7" id="KW-1133">Transmembrane helix</keyword>
<feature type="transmembrane region" description="Helical" evidence="7">
    <location>
        <begin position="592"/>
        <end position="612"/>
    </location>
</feature>
<feature type="domain" description="DUF5979" evidence="9">
    <location>
        <begin position="454"/>
        <end position="548"/>
    </location>
</feature>
<dbReference type="Gene3D" id="2.60.40.1280">
    <property type="match status" value="1"/>
</dbReference>
<dbReference type="Proteomes" id="UP000478836">
    <property type="component" value="Unassembled WGS sequence"/>
</dbReference>
<feature type="compositionally biased region" description="Low complexity" evidence="6">
    <location>
        <begin position="556"/>
        <end position="575"/>
    </location>
</feature>
<gene>
    <name evidence="10" type="ORF">F6A08_00470</name>
</gene>
<sequence length="622" mass="63729">MLTDSPPARPRRRADRRPSRRGSAAAALVLGLIGALLAPLSATAAPPYATEAKIDSLAFAQSTVTSGTRAELKGTWSLPDNPTAPAGFVVDLPADLQGMPDRFPLLDATGAKAGDCVATGTQLVCDFDSAYLRSHPLGLSGRFSFWATVTTQVTEQTTVDYDFGDVTASVDVKPDPFICTEDCTFTGRSNFKSGEYQNSTDTIQWDVAIGAGATGMTGGQEVVVKDVIGANQELLSQSATGERSPSLWAANAFQTLPSGMVVPGPFAEVAASDYTVSADGTTVSFTAREGYFYNVHYLSKVTDAGAAGTYQNAAEITVGTQSASTVTSEVTRHGGSGTGEGTGVGTFTISKKLDGDTANLEDLTFHGSYVVATPQGSTATGEFAVHAGETWTSPAFAAGSTVSLSESLAGLPANLEWAAPAFSPQTVTIRGDESVAVTLTNTATLRTQPFLAMKTLAGPAKATAMVPAATRYVLEYSYPAGPGFPAGSGELTLGAGTPVSAPALPVGADVTIRERAPKPVEGITWGDPVISPERFTVGDEAVTVSVTNPVSVVTPPVVPGTPSTPLTPTTPSSPVKPGSAGGSLAITGGEPATWSALIGVLMLAAGGGLVAVRRLRRSSRQP</sequence>
<keyword evidence="7" id="KW-0472">Membrane</keyword>
<evidence type="ECO:0000256" key="5">
    <source>
        <dbReference type="ARBA" id="ARBA00023088"/>
    </source>
</evidence>
<dbReference type="InterPro" id="IPR008966">
    <property type="entry name" value="Adhesion_dom_sf"/>
</dbReference>
<evidence type="ECO:0000313" key="11">
    <source>
        <dbReference type="Proteomes" id="UP000478836"/>
    </source>
</evidence>
<organism evidence="10 11">
    <name type="scientific">Microbacterium algeriense</name>
    <dbReference type="NCBI Taxonomy" id="2615184"/>
    <lineage>
        <taxon>Bacteria</taxon>
        <taxon>Bacillati</taxon>
        <taxon>Actinomycetota</taxon>
        <taxon>Actinomycetes</taxon>
        <taxon>Micrococcales</taxon>
        <taxon>Microbacteriaceae</taxon>
        <taxon>Microbacterium</taxon>
    </lineage>
</organism>
<dbReference type="GeneID" id="77474895"/>
<dbReference type="RefSeq" id="WP_151459061.1">
    <property type="nucleotide sequence ID" value="NZ_WAAO01000001.1"/>
</dbReference>
<protein>
    <submittedName>
        <fullName evidence="10">LPXTG cell wall anchor domain-containing protein</fullName>
    </submittedName>
</protein>
<dbReference type="SUPFAM" id="SSF49401">
    <property type="entry name" value="Bacterial adhesins"/>
    <property type="match status" value="1"/>
</dbReference>
<dbReference type="InterPro" id="IPR011252">
    <property type="entry name" value="Fibrogen-bd_dom1"/>
</dbReference>
<evidence type="ECO:0000313" key="10">
    <source>
        <dbReference type="EMBL" id="KAB1867625.1"/>
    </source>
</evidence>
<feature type="region of interest" description="Disordered" evidence="6">
    <location>
        <begin position="556"/>
        <end position="584"/>
    </location>
</feature>
<dbReference type="InterPro" id="IPR008456">
    <property type="entry name" value="Collagen-bd_dom"/>
</dbReference>
<reference evidence="11" key="1">
    <citation type="submission" date="2019-09" db="EMBL/GenBank/DDBJ databases">
        <title>Whole genome sequencing of Microbacterium maritypicum.</title>
        <authorList>
            <person name="Lenchi N."/>
        </authorList>
    </citation>
    <scope>NUCLEOTIDE SEQUENCE [LARGE SCALE GENOMIC DNA]</scope>
    <source>
        <strain evidence="11">G1</strain>
    </source>
</reference>
<evidence type="ECO:0000256" key="6">
    <source>
        <dbReference type="SAM" id="MobiDB-lite"/>
    </source>
</evidence>
<keyword evidence="11" id="KW-1185">Reference proteome</keyword>
<feature type="region of interest" description="Disordered" evidence="6">
    <location>
        <begin position="1"/>
        <end position="20"/>
    </location>
</feature>